<reference evidence="2" key="1">
    <citation type="submission" date="2021-02" db="EMBL/GenBank/DDBJ databases">
        <authorList>
            <person name="Dougan E. K."/>
            <person name="Rhodes N."/>
            <person name="Thang M."/>
            <person name="Chan C."/>
        </authorList>
    </citation>
    <scope>NUCLEOTIDE SEQUENCE</scope>
</reference>
<dbReference type="Pfam" id="PF25296">
    <property type="entry name" value="Decapeptide"/>
    <property type="match status" value="2"/>
</dbReference>
<protein>
    <submittedName>
        <fullName evidence="2">Uncharacterized protein</fullName>
    </submittedName>
</protein>
<feature type="compositionally biased region" description="Acidic residues" evidence="1">
    <location>
        <begin position="321"/>
        <end position="338"/>
    </location>
</feature>
<feature type="region of interest" description="Disordered" evidence="1">
    <location>
        <begin position="279"/>
        <end position="440"/>
    </location>
</feature>
<feature type="compositionally biased region" description="Polar residues" evidence="1">
    <location>
        <begin position="280"/>
        <end position="293"/>
    </location>
</feature>
<name>A0A812I802_9DINO</name>
<feature type="compositionally biased region" description="Acidic residues" evidence="1">
    <location>
        <begin position="363"/>
        <end position="386"/>
    </location>
</feature>
<comment type="caution">
    <text evidence="2">The sequence shown here is derived from an EMBL/GenBank/DDBJ whole genome shotgun (WGS) entry which is preliminary data.</text>
</comment>
<evidence type="ECO:0000313" key="3">
    <source>
        <dbReference type="Proteomes" id="UP000604046"/>
    </source>
</evidence>
<dbReference type="Proteomes" id="UP000604046">
    <property type="component" value="Unassembled WGS sequence"/>
</dbReference>
<dbReference type="InterPro" id="IPR053285">
    <property type="entry name" value="Thylakoid_lumenal_pentapeptide"/>
</dbReference>
<gene>
    <name evidence="2" type="ORF">SNAT2548_LOCUS3132</name>
</gene>
<dbReference type="OrthoDB" id="430575at2759"/>
<dbReference type="PANTHER" id="PTHR47121">
    <property type="entry name" value="THYLAKOID LUMENAL PROTEIN TL20.3, CHLOROPLASTIC"/>
    <property type="match status" value="1"/>
</dbReference>
<dbReference type="AlphaFoldDB" id="A0A812I802"/>
<dbReference type="InterPro" id="IPR057481">
    <property type="entry name" value="Decapeptide"/>
</dbReference>
<accession>A0A812I802</accession>
<keyword evidence="3" id="KW-1185">Reference proteome</keyword>
<organism evidence="2 3">
    <name type="scientific">Symbiodinium natans</name>
    <dbReference type="NCBI Taxonomy" id="878477"/>
    <lineage>
        <taxon>Eukaryota</taxon>
        <taxon>Sar</taxon>
        <taxon>Alveolata</taxon>
        <taxon>Dinophyceae</taxon>
        <taxon>Suessiales</taxon>
        <taxon>Symbiodiniaceae</taxon>
        <taxon>Symbiodinium</taxon>
    </lineage>
</organism>
<evidence type="ECO:0000313" key="2">
    <source>
        <dbReference type="EMBL" id="CAE7024883.1"/>
    </source>
</evidence>
<evidence type="ECO:0000256" key="1">
    <source>
        <dbReference type="SAM" id="MobiDB-lite"/>
    </source>
</evidence>
<proteinExistence type="predicted"/>
<dbReference type="PANTHER" id="PTHR47121:SF2">
    <property type="entry name" value="THYLAKOID LUMENAL PROTEIN TL20.3, CHLOROPLASTIC"/>
    <property type="match status" value="1"/>
</dbReference>
<feature type="compositionally biased region" description="Low complexity" evidence="1">
    <location>
        <begin position="392"/>
        <end position="405"/>
    </location>
</feature>
<dbReference type="EMBL" id="CAJNDS010000191">
    <property type="protein sequence ID" value="CAE7024883.1"/>
    <property type="molecule type" value="Genomic_DNA"/>
</dbReference>
<feature type="compositionally biased region" description="Basic and acidic residues" evidence="1">
    <location>
        <begin position="342"/>
        <end position="353"/>
    </location>
</feature>
<sequence length="440" mass="47231">MPIPMAAALIGPGPLQLRADRGSDDDEMRTAVAAAQEVTSMFGSTPASRPTSETQSHALNLLAPLIRWTGQLLRTEPEEQVPPIHVDEDYRQSLLQLMKLFPYSLQNLALIGAGPTELLQAGFRARDLREAGFAWAALRAAGLSLLELRHAGYQAEDFLAGSVELGEMRALGFSAKELREALPAGPEVPGSLRAAGFSTSQLKVAGFDAWQLEEAGCSVPELLDAGFGAQQMRYTSLSAMGLREAGFGAQELWEAGYTRKQLKLMHFDDEELSAAGIGEQANSPGERSPSPSEASRGVSDTQHDEASQSPVGITARSAAYSEDEASNYDDYSDFETEGESASPHRSDVREESARAPGLQDFAVDGDEEDEYDDEEYEDDAQGDDPTEDPRARSASRSESQQEAAEPPNSTEAAEGSTDFAGASGEDAPQDFLDVRGYVVA</sequence>